<evidence type="ECO:0000313" key="3">
    <source>
        <dbReference type="Proteomes" id="UP000762676"/>
    </source>
</evidence>
<evidence type="ECO:0000256" key="1">
    <source>
        <dbReference type="SAM" id="MobiDB-lite"/>
    </source>
</evidence>
<dbReference type="AlphaFoldDB" id="A0AAV4GDN5"/>
<proteinExistence type="predicted"/>
<dbReference type="GO" id="GO:0004519">
    <property type="term" value="F:endonuclease activity"/>
    <property type="evidence" value="ECO:0007669"/>
    <property type="project" value="UniProtKB-KW"/>
</dbReference>
<comment type="caution">
    <text evidence="2">The sequence shown here is derived from an EMBL/GenBank/DDBJ whole genome shotgun (WGS) entry which is preliminary data.</text>
</comment>
<feature type="non-terminal residue" evidence="2">
    <location>
        <position position="1"/>
    </location>
</feature>
<keyword evidence="2" id="KW-0255">Endonuclease</keyword>
<feature type="compositionally biased region" description="Basic and acidic residues" evidence="1">
    <location>
        <begin position="79"/>
        <end position="90"/>
    </location>
</feature>
<accession>A0AAV4GDN5</accession>
<keyword evidence="3" id="KW-1185">Reference proteome</keyword>
<protein>
    <submittedName>
        <fullName evidence="2">Endonuclease-reverse transcriptase</fullName>
    </submittedName>
</protein>
<dbReference type="EMBL" id="BMAT01008369">
    <property type="protein sequence ID" value="GFR83140.1"/>
    <property type="molecule type" value="Genomic_DNA"/>
</dbReference>
<feature type="region of interest" description="Disordered" evidence="1">
    <location>
        <begin position="1"/>
        <end position="66"/>
    </location>
</feature>
<gene>
    <name evidence="2" type="ORF">ElyMa_004115900</name>
</gene>
<organism evidence="2 3">
    <name type="scientific">Elysia marginata</name>
    <dbReference type="NCBI Taxonomy" id="1093978"/>
    <lineage>
        <taxon>Eukaryota</taxon>
        <taxon>Metazoa</taxon>
        <taxon>Spiralia</taxon>
        <taxon>Lophotrochozoa</taxon>
        <taxon>Mollusca</taxon>
        <taxon>Gastropoda</taxon>
        <taxon>Heterobranchia</taxon>
        <taxon>Euthyneura</taxon>
        <taxon>Panpulmonata</taxon>
        <taxon>Sacoglossa</taxon>
        <taxon>Placobranchoidea</taxon>
        <taxon>Plakobranchidae</taxon>
        <taxon>Elysia</taxon>
    </lineage>
</organism>
<sequence length="245" mass="28055">GDIRSSVNGQPEVQLREEVDWGLASPGAGDGRLEEHEGQQIGRDQEHLEEFQGPSISEENHEGTEVRDHIGVIDPEEIMHKGDNHNHNDEDTGSVHGGGGEGEASQDKVEKMIESGAARAQAEVEELNILRPNIWVNVHDLQARSAVDSLKTEKTRQKFWENKELLRRSIGLMTCYVFSVFNYGCEAWTYFKPVQKKIRAFEMWCYRRLLKVPWTEKKNNKEIKRMGDVGERLLQQLMQRKLGYA</sequence>
<keyword evidence="2" id="KW-0540">Nuclease</keyword>
<evidence type="ECO:0000313" key="2">
    <source>
        <dbReference type="EMBL" id="GFR83140.1"/>
    </source>
</evidence>
<feature type="compositionally biased region" description="Polar residues" evidence="1">
    <location>
        <begin position="1"/>
        <end position="11"/>
    </location>
</feature>
<name>A0AAV4GDN5_9GAST</name>
<feature type="region of interest" description="Disordered" evidence="1">
    <location>
        <begin position="79"/>
        <end position="107"/>
    </location>
</feature>
<keyword evidence="2" id="KW-0378">Hydrolase</keyword>
<reference evidence="2 3" key="1">
    <citation type="journal article" date="2021" name="Elife">
        <title>Chloroplast acquisition without the gene transfer in kleptoplastic sea slugs, Plakobranchus ocellatus.</title>
        <authorList>
            <person name="Maeda T."/>
            <person name="Takahashi S."/>
            <person name="Yoshida T."/>
            <person name="Shimamura S."/>
            <person name="Takaki Y."/>
            <person name="Nagai Y."/>
            <person name="Toyoda A."/>
            <person name="Suzuki Y."/>
            <person name="Arimoto A."/>
            <person name="Ishii H."/>
            <person name="Satoh N."/>
            <person name="Nishiyama T."/>
            <person name="Hasebe M."/>
            <person name="Maruyama T."/>
            <person name="Minagawa J."/>
            <person name="Obokata J."/>
            <person name="Shigenobu S."/>
        </authorList>
    </citation>
    <scope>NUCLEOTIDE SEQUENCE [LARGE SCALE GENOMIC DNA]</scope>
</reference>
<feature type="compositionally biased region" description="Basic and acidic residues" evidence="1">
    <location>
        <begin position="31"/>
        <end position="50"/>
    </location>
</feature>
<dbReference type="Proteomes" id="UP000762676">
    <property type="component" value="Unassembled WGS sequence"/>
</dbReference>